<dbReference type="AlphaFoldDB" id="A0A250KS65"/>
<dbReference type="Proteomes" id="UP000266313">
    <property type="component" value="Chromosome"/>
</dbReference>
<dbReference type="EMBL" id="AP017928">
    <property type="protein sequence ID" value="BBA34447.1"/>
    <property type="molecule type" value="Genomic_DNA"/>
</dbReference>
<protein>
    <submittedName>
        <fullName evidence="1">Uncharacterized protein</fullName>
    </submittedName>
</protein>
<gene>
    <name evidence="1" type="ORF">sS8_2495</name>
</gene>
<reference evidence="1 2" key="1">
    <citation type="submission" date="2016-12" db="EMBL/GenBank/DDBJ databases">
        <title>Genome sequencing of Methylocaldum marinum.</title>
        <authorList>
            <person name="Takeuchi M."/>
            <person name="Kamagata Y."/>
            <person name="Hiraoka S."/>
            <person name="Oshima K."/>
            <person name="Hattori M."/>
            <person name="Iwasaki W."/>
        </authorList>
    </citation>
    <scope>NUCLEOTIDE SEQUENCE [LARGE SCALE GENOMIC DNA]</scope>
    <source>
        <strain evidence="1 2">S8</strain>
    </source>
</reference>
<proteinExistence type="predicted"/>
<dbReference type="Gene3D" id="3.20.80.10">
    <property type="entry name" value="Regulatory factor, effector binding domain"/>
    <property type="match status" value="1"/>
</dbReference>
<organism evidence="1 2">
    <name type="scientific">Methylocaldum marinum</name>
    <dbReference type="NCBI Taxonomy" id="1432792"/>
    <lineage>
        <taxon>Bacteria</taxon>
        <taxon>Pseudomonadati</taxon>
        <taxon>Pseudomonadota</taxon>
        <taxon>Gammaproteobacteria</taxon>
        <taxon>Methylococcales</taxon>
        <taxon>Methylococcaceae</taxon>
        <taxon>Methylocaldum</taxon>
    </lineage>
</organism>
<evidence type="ECO:0000313" key="1">
    <source>
        <dbReference type="EMBL" id="BBA34447.1"/>
    </source>
</evidence>
<dbReference type="RefSeq" id="WP_197716744.1">
    <property type="nucleotide sequence ID" value="NZ_AP017928.1"/>
</dbReference>
<sequence>MLRPNYSFKPNPPASRVGLILVLAIIELSVQKINLKKDLKHLYQPSAKEVVCVDVPTLQFLMIDGEGDPNTSQEYAQAVEALFSVSYTVKFMIKKRPQAVDYGVMVKFCVWGVDQAATFSTSS</sequence>
<name>A0A250KS65_9GAMM</name>
<keyword evidence="2" id="KW-1185">Reference proteome</keyword>
<dbReference type="InterPro" id="IPR011256">
    <property type="entry name" value="Reg_factor_effector_dom_sf"/>
</dbReference>
<accession>A0A250KS65</accession>
<evidence type="ECO:0000313" key="2">
    <source>
        <dbReference type="Proteomes" id="UP000266313"/>
    </source>
</evidence>
<dbReference type="KEGG" id="mmai:sS8_2495"/>